<evidence type="ECO:0000313" key="2">
    <source>
        <dbReference type="Proteomes" id="UP000782475"/>
    </source>
</evidence>
<evidence type="ECO:0000313" key="1">
    <source>
        <dbReference type="EMBL" id="MBX7271329.1"/>
    </source>
</evidence>
<sequence length="233" mass="25005">MSPSNTLCVLRLIASPRGAESESLRLSHQVLDGIARQSGGRPLSVTDLDLNTLAHVDGSYARVLAGSADVDPPQPASSLQRSDNLIHQLDRADVLVIATPMHNYGVPSALKAWIDHIVRIRVTFNSTPQGKVGLLRDRPVYGAISSGGLITGDRARQPDFLRPYLKAALATVGLNHPQFFTVEGTAGGDVELAGARARAEEHVMEFFSARSSGQANSDPQSFSVIDGIQSRFR</sequence>
<organism evidence="1 2">
    <name type="scientific">Stutzerimonas chloritidismutans</name>
    <name type="common">Pseudomonas chloritidismutans</name>
    <dbReference type="NCBI Taxonomy" id="203192"/>
    <lineage>
        <taxon>Bacteria</taxon>
        <taxon>Pseudomonadati</taxon>
        <taxon>Pseudomonadota</taxon>
        <taxon>Gammaproteobacteria</taxon>
        <taxon>Pseudomonadales</taxon>
        <taxon>Pseudomonadaceae</taxon>
        <taxon>Stutzerimonas</taxon>
    </lineage>
</organism>
<proteinExistence type="predicted"/>
<dbReference type="Proteomes" id="UP000782475">
    <property type="component" value="Unassembled WGS sequence"/>
</dbReference>
<reference evidence="1 2" key="1">
    <citation type="journal article" date="2021" name="Appl. Microbiol. Biotechnol.">
        <title>Biotechnological applications of marine bacteria in bioremediation of environments polluted with hydrocarbons and plastics.</title>
        <authorList>
            <person name="Muriel-Millan L.F."/>
            <person name="Millan-Lopez S."/>
            <person name="Pardo-Lopez L."/>
        </authorList>
    </citation>
    <scope>NUCLEOTIDE SEQUENCE [LARGE SCALE GENOMIC DNA]</scope>
    <source>
        <strain evidence="1 2">GOM4</strain>
    </source>
</reference>
<keyword evidence="2" id="KW-1185">Reference proteome</keyword>
<comment type="caution">
    <text evidence="1">The sequence shown here is derived from an EMBL/GenBank/DDBJ whole genome shotgun (WGS) entry which is preliminary data.</text>
</comment>
<gene>
    <name evidence="1" type="ORF">KJJ99_05925</name>
</gene>
<accession>A0ACC5VFL0</accession>
<protein>
    <submittedName>
        <fullName evidence="1">NAD(P)H-dependent oxidoreductase</fullName>
    </submittedName>
</protein>
<dbReference type="EMBL" id="JAHHFP010000011">
    <property type="protein sequence ID" value="MBX7271329.1"/>
    <property type="molecule type" value="Genomic_DNA"/>
</dbReference>
<name>A0ACC5VFL0_STUCH</name>